<gene>
    <name evidence="2" type="ORF">OCV88_03295</name>
</gene>
<dbReference type="Proteomes" id="UP001652442">
    <property type="component" value="Unassembled WGS sequence"/>
</dbReference>
<reference evidence="2 3" key="1">
    <citation type="journal article" date="2021" name="ISME Commun">
        <title>Automated analysis of genomic sequences facilitates high-throughput and comprehensive description of bacteria.</title>
        <authorList>
            <person name="Hitch T.C.A."/>
        </authorList>
    </citation>
    <scope>NUCLEOTIDE SEQUENCE [LARGE SCALE GENOMIC DNA]</scope>
    <source>
        <strain evidence="2 3">Sanger_109</strain>
    </source>
</reference>
<dbReference type="Gene3D" id="1.10.150.650">
    <property type="match status" value="1"/>
</dbReference>
<keyword evidence="3" id="KW-1185">Reference proteome</keyword>
<feature type="domain" description="Polymerase/histidinol phosphatase N-terminal" evidence="1">
    <location>
        <begin position="5"/>
        <end position="70"/>
    </location>
</feature>
<dbReference type="InterPro" id="IPR016195">
    <property type="entry name" value="Pol/histidinol_Pase-like"/>
</dbReference>
<sequence>MDKFIDLHVHSTASDGTCTPAELVKLAHKTGLLAIALTDHDSVDGIEEALMAADRFQLELIPGTEFSTEYHGKEIHVVGLYIDYKNKALTDQLRQFRDFRDHRNEKMVLRLQEEGFSITYNDLLKTFPDCVLTRAHIARYLSDTKQVSSISEVFDKYIGDGCRCYVDRPKVTPMDAVSLIHQAGGTAFLAHPCLYKMNRRELTAMLDELAGAGLDGIEAVYSCNQGSDEKDFKALAEHYHMIISGGSDFHGTNKPYIKLGTGKGNLKIPYRILENIKTYHQKEK</sequence>
<accession>A0ABT2TGR3</accession>
<dbReference type="PANTHER" id="PTHR42924:SF3">
    <property type="entry name" value="POLYMERASE_HISTIDINOL PHOSPHATASE N-TERMINAL DOMAIN-CONTAINING PROTEIN"/>
    <property type="match status" value="1"/>
</dbReference>
<evidence type="ECO:0000313" key="2">
    <source>
        <dbReference type="EMBL" id="MCU6761364.1"/>
    </source>
</evidence>
<dbReference type="PANTHER" id="PTHR42924">
    <property type="entry name" value="EXONUCLEASE"/>
    <property type="match status" value="1"/>
</dbReference>
<dbReference type="RefSeq" id="WP_158424199.1">
    <property type="nucleotide sequence ID" value="NZ_JAOQJQ010000001.1"/>
</dbReference>
<dbReference type="SMART" id="SM00481">
    <property type="entry name" value="POLIIIAc"/>
    <property type="match status" value="1"/>
</dbReference>
<evidence type="ECO:0000259" key="1">
    <source>
        <dbReference type="SMART" id="SM00481"/>
    </source>
</evidence>
<dbReference type="SUPFAM" id="SSF89550">
    <property type="entry name" value="PHP domain-like"/>
    <property type="match status" value="1"/>
</dbReference>
<name>A0ABT2TGR3_9FIRM</name>
<dbReference type="InterPro" id="IPR003141">
    <property type="entry name" value="Pol/His_phosphatase_N"/>
</dbReference>
<dbReference type="Gene3D" id="3.20.20.140">
    <property type="entry name" value="Metal-dependent hydrolases"/>
    <property type="match status" value="1"/>
</dbReference>
<dbReference type="InterPro" id="IPR052018">
    <property type="entry name" value="PHP_domain"/>
</dbReference>
<protein>
    <submittedName>
        <fullName evidence="2">PHP domain-containing protein</fullName>
    </submittedName>
</protein>
<comment type="caution">
    <text evidence="2">The sequence shown here is derived from an EMBL/GenBank/DDBJ whole genome shotgun (WGS) entry which is preliminary data.</text>
</comment>
<dbReference type="Pfam" id="PF02811">
    <property type="entry name" value="PHP"/>
    <property type="match status" value="1"/>
</dbReference>
<dbReference type="EMBL" id="JAOQJQ010000001">
    <property type="protein sequence ID" value="MCU6761364.1"/>
    <property type="molecule type" value="Genomic_DNA"/>
</dbReference>
<proteinExistence type="predicted"/>
<evidence type="ECO:0000313" key="3">
    <source>
        <dbReference type="Proteomes" id="UP001652442"/>
    </source>
</evidence>
<dbReference type="CDD" id="cd07438">
    <property type="entry name" value="PHP_HisPPase_AMP"/>
    <property type="match status" value="1"/>
</dbReference>
<organism evidence="2 3">
    <name type="scientific">Brotonthovivens ammoniilytica</name>
    <dbReference type="NCBI Taxonomy" id="2981725"/>
    <lineage>
        <taxon>Bacteria</taxon>
        <taxon>Bacillati</taxon>
        <taxon>Bacillota</taxon>
        <taxon>Clostridia</taxon>
        <taxon>Lachnospirales</taxon>
        <taxon>Lachnospiraceae</taxon>
        <taxon>Brotonthovivens</taxon>
    </lineage>
</organism>
<dbReference type="InterPro" id="IPR004013">
    <property type="entry name" value="PHP_dom"/>
</dbReference>